<dbReference type="SUPFAM" id="SSF51905">
    <property type="entry name" value="FAD/NAD(P)-binding domain"/>
    <property type="match status" value="1"/>
</dbReference>
<evidence type="ECO:0000256" key="3">
    <source>
        <dbReference type="ARBA" id="ARBA00022448"/>
    </source>
</evidence>
<dbReference type="AlphaFoldDB" id="A0A9E9M1P5"/>
<dbReference type="Pfam" id="PF21162">
    <property type="entry name" value="ETFQO_UQ-bd"/>
    <property type="match status" value="1"/>
</dbReference>
<keyword evidence="8 14" id="KW-0249">Electron transport</keyword>
<keyword evidence="7" id="KW-0809">Transit peptide</keyword>
<feature type="domain" description="ETF-QO/FixC ubiquinone-binding" evidence="16">
    <location>
        <begin position="220"/>
        <end position="313"/>
    </location>
</feature>
<proteinExistence type="predicted"/>
<keyword evidence="9 14" id="KW-0560">Oxidoreductase</keyword>
<reference evidence="17" key="1">
    <citation type="journal article" date="2022" name="Front. Microbiol.">
        <title>New perspectives on an old grouping: The genomic and phenotypic variability of Oxalobacter formigenes and the implications for calcium oxalate stone prevention.</title>
        <authorList>
            <person name="Chmiel J.A."/>
            <person name="Carr C."/>
            <person name="Stuivenberg G.A."/>
            <person name="Venema R."/>
            <person name="Chanyi R.M."/>
            <person name="Al K.F."/>
            <person name="Giguere D."/>
            <person name="Say H."/>
            <person name="Akouris P.P."/>
            <person name="Dominguez Romero S.A."/>
            <person name="Kwong A."/>
            <person name="Tai V."/>
            <person name="Koval S.F."/>
            <person name="Razvi H."/>
            <person name="Bjazevic J."/>
            <person name="Burton J.P."/>
        </authorList>
    </citation>
    <scope>NUCLEOTIDE SEQUENCE</scope>
    <source>
        <strain evidence="17">WoOx3</strain>
    </source>
</reference>
<evidence type="ECO:0000256" key="14">
    <source>
        <dbReference type="RuleBase" id="RU366068"/>
    </source>
</evidence>
<evidence type="ECO:0000313" key="18">
    <source>
        <dbReference type="Proteomes" id="UP001156215"/>
    </source>
</evidence>
<gene>
    <name evidence="17" type="ORF">NB640_04360</name>
</gene>
<organism evidence="17 18">
    <name type="scientific">Oxalobacter vibrioformis</name>
    <dbReference type="NCBI Taxonomy" id="933080"/>
    <lineage>
        <taxon>Bacteria</taxon>
        <taxon>Pseudomonadati</taxon>
        <taxon>Pseudomonadota</taxon>
        <taxon>Betaproteobacteria</taxon>
        <taxon>Burkholderiales</taxon>
        <taxon>Oxalobacteraceae</taxon>
        <taxon>Oxalobacter</taxon>
    </lineage>
</organism>
<evidence type="ECO:0000256" key="2">
    <source>
        <dbReference type="ARBA" id="ARBA00004370"/>
    </source>
</evidence>
<evidence type="ECO:0000256" key="7">
    <source>
        <dbReference type="ARBA" id="ARBA00022946"/>
    </source>
</evidence>
<evidence type="ECO:0000256" key="9">
    <source>
        <dbReference type="ARBA" id="ARBA00023002"/>
    </source>
</evidence>
<sequence length="555" mass="60157">MAENKQNLSESRDTMDYDIVIVGAGPAGLAAAIRLKQLAAESERALSVCVLEKGSEPGAHIISGAIMDPKALDELLPGWEKKGAPASVPVSANRFSFLTQGKAFPLPDMLLPHSLKNTGNHVLSLSRLVRWLAEQAEILGVDVFSGFAATEILYSENGSVKGVATGAMGIGRDGRKTSRYQPGVEIFASYTFFAEGARGQLGQQLVSQFSLDKGRDPQGYALSLKEIWQVPPEDHKPGLVIHTAGWPLDHATYGGGFLYHMPGNRVAVGLMVGLAYDNPYLSPYSEFQRLKTHPAIAVFLKEGKCLEYGARALAAGGLQALPEPVFPGGVLVGCCAGFMNGASLKGIHTAIKSGMLAAEAAFEALCAGRKQDVLKAFPRLFRQSWLYEELYRARNFKPWMGKGLLPGSFMFGLDQVVLRGKAPWTLHRHQPDHASLKPAASSRRLSYDQDGVPENAMLSSLYLSGTHHEENQPSHLLLKNEQVPVAVNLAKYAGPESRYCPAAVYEFVTDETGTPHLRINASNCLHCKTCDIKDPTENIIWVAPEGGDGPEYQDM</sequence>
<keyword evidence="6 14" id="KW-0274">FAD</keyword>
<dbReference type="InterPro" id="IPR040156">
    <property type="entry name" value="ETF-QO"/>
</dbReference>
<dbReference type="PRINTS" id="PR00469">
    <property type="entry name" value="PNDRDTASEII"/>
</dbReference>
<keyword evidence="5 14" id="KW-0479">Metal-binding</keyword>
<dbReference type="Proteomes" id="UP001156215">
    <property type="component" value="Chromosome"/>
</dbReference>
<keyword evidence="12 14" id="KW-0830">Ubiquinone</keyword>
<dbReference type="SUPFAM" id="SSF54373">
    <property type="entry name" value="FAD-linked reductases, C-terminal domain"/>
    <property type="match status" value="1"/>
</dbReference>
<evidence type="ECO:0000256" key="11">
    <source>
        <dbReference type="ARBA" id="ARBA00023014"/>
    </source>
</evidence>
<dbReference type="GO" id="GO:0051539">
    <property type="term" value="F:4 iron, 4 sulfur cluster binding"/>
    <property type="evidence" value="ECO:0007669"/>
    <property type="project" value="UniProtKB-UniRule"/>
</dbReference>
<evidence type="ECO:0000313" key="17">
    <source>
        <dbReference type="EMBL" id="WAW10883.1"/>
    </source>
</evidence>
<protein>
    <recommendedName>
        <fullName evidence="14">Electron transfer flavoprotein-ubiquinone oxidoreductase</fullName>
        <shortName evidence="14">ETF-QO</shortName>
        <ecNumber evidence="14">1.5.5.1</ecNumber>
    </recommendedName>
</protein>
<evidence type="ECO:0000256" key="6">
    <source>
        <dbReference type="ARBA" id="ARBA00022827"/>
    </source>
</evidence>
<dbReference type="SUPFAM" id="SSF54862">
    <property type="entry name" value="4Fe-4S ferredoxins"/>
    <property type="match status" value="1"/>
</dbReference>
<dbReference type="Gene3D" id="3.30.9.90">
    <property type="match status" value="1"/>
</dbReference>
<evidence type="ECO:0000259" key="16">
    <source>
        <dbReference type="Pfam" id="PF21162"/>
    </source>
</evidence>
<keyword evidence="18" id="KW-1185">Reference proteome</keyword>
<evidence type="ECO:0000256" key="12">
    <source>
        <dbReference type="ARBA" id="ARBA00023075"/>
    </source>
</evidence>
<dbReference type="EC" id="1.5.5.1" evidence="14"/>
<dbReference type="InterPro" id="IPR049398">
    <property type="entry name" value="ETF-QO/FixC_UQ-bd"/>
</dbReference>
<dbReference type="EMBL" id="CP098242">
    <property type="protein sequence ID" value="WAW10883.1"/>
    <property type="molecule type" value="Genomic_DNA"/>
</dbReference>
<dbReference type="Pfam" id="PF05187">
    <property type="entry name" value="Fer4_ETF_QO"/>
    <property type="match status" value="1"/>
</dbReference>
<feature type="domain" description="ETF-QO/FixX C-terminal" evidence="15">
    <location>
        <begin position="457"/>
        <end position="553"/>
    </location>
</feature>
<evidence type="ECO:0000256" key="8">
    <source>
        <dbReference type="ARBA" id="ARBA00022982"/>
    </source>
</evidence>
<evidence type="ECO:0000256" key="1">
    <source>
        <dbReference type="ARBA" id="ARBA00001974"/>
    </source>
</evidence>
<name>A0A9E9M1P5_9BURK</name>
<dbReference type="Gene3D" id="3.30.70.20">
    <property type="match status" value="1"/>
</dbReference>
<dbReference type="GO" id="GO:0004174">
    <property type="term" value="F:electron-transferring-flavoprotein dehydrogenase activity"/>
    <property type="evidence" value="ECO:0007669"/>
    <property type="project" value="UniProtKB-UniRule"/>
</dbReference>
<dbReference type="InterPro" id="IPR036188">
    <property type="entry name" value="FAD/NAD-bd_sf"/>
</dbReference>
<keyword evidence="4 14" id="KW-0285">Flavoprotein</keyword>
<evidence type="ECO:0000256" key="10">
    <source>
        <dbReference type="ARBA" id="ARBA00023004"/>
    </source>
</evidence>
<dbReference type="KEGG" id="ovb:NB640_04360"/>
<evidence type="ECO:0000256" key="5">
    <source>
        <dbReference type="ARBA" id="ARBA00022723"/>
    </source>
</evidence>
<comment type="function">
    <text evidence="14">Accepts electrons from ETF and reduces ubiquinone.</text>
</comment>
<dbReference type="FunFam" id="3.30.70.20:FF:000015">
    <property type="entry name" value="Electron transfer flavoprotein-ubiquinone oxidoreductase"/>
    <property type="match status" value="1"/>
</dbReference>
<dbReference type="Gene3D" id="3.50.50.60">
    <property type="entry name" value="FAD/NAD(P)-binding domain"/>
    <property type="match status" value="1"/>
</dbReference>
<comment type="cofactor">
    <cofactor evidence="14">
        <name>[4Fe-4S] cluster</name>
        <dbReference type="ChEBI" id="CHEBI:49883"/>
    </cofactor>
    <text evidence="14">Binds 1 [4Fe-4S] cluster.</text>
</comment>
<keyword evidence="11 14" id="KW-0411">Iron-sulfur</keyword>
<keyword evidence="13" id="KW-0472">Membrane</keyword>
<dbReference type="GO" id="GO:0046872">
    <property type="term" value="F:metal ion binding"/>
    <property type="evidence" value="ECO:0007669"/>
    <property type="project" value="UniProtKB-KW"/>
</dbReference>
<comment type="cofactor">
    <cofactor evidence="1 14">
        <name>FAD</name>
        <dbReference type="ChEBI" id="CHEBI:57692"/>
    </cofactor>
</comment>
<dbReference type="InterPro" id="IPR007859">
    <property type="entry name" value="ETF-QO/FixX_C"/>
</dbReference>
<dbReference type="PANTHER" id="PTHR10617:SF107">
    <property type="entry name" value="ELECTRON TRANSFER FLAVOPROTEIN-UBIQUINONE OXIDOREDUCTASE, MITOCHONDRIAL"/>
    <property type="match status" value="1"/>
</dbReference>
<evidence type="ECO:0000256" key="13">
    <source>
        <dbReference type="ARBA" id="ARBA00023136"/>
    </source>
</evidence>
<evidence type="ECO:0000256" key="4">
    <source>
        <dbReference type="ARBA" id="ARBA00022630"/>
    </source>
</evidence>
<dbReference type="Pfam" id="PF13450">
    <property type="entry name" value="NAD_binding_8"/>
    <property type="match status" value="1"/>
</dbReference>
<comment type="catalytic activity">
    <reaction evidence="14">
        <text>a ubiquinone + reduced [electron-transfer flavoprotein] = a ubiquinol + oxidized [electron-transfer flavoprotein] + H(+)</text>
        <dbReference type="Rhea" id="RHEA:24052"/>
        <dbReference type="Rhea" id="RHEA-COMP:9565"/>
        <dbReference type="Rhea" id="RHEA-COMP:9566"/>
        <dbReference type="Rhea" id="RHEA-COMP:10685"/>
        <dbReference type="Rhea" id="RHEA-COMP:10686"/>
        <dbReference type="ChEBI" id="CHEBI:15378"/>
        <dbReference type="ChEBI" id="CHEBI:16389"/>
        <dbReference type="ChEBI" id="CHEBI:17976"/>
        <dbReference type="ChEBI" id="CHEBI:57692"/>
        <dbReference type="ChEBI" id="CHEBI:58307"/>
        <dbReference type="EC" id="1.5.5.1"/>
    </reaction>
</comment>
<evidence type="ECO:0000259" key="15">
    <source>
        <dbReference type="Pfam" id="PF05187"/>
    </source>
</evidence>
<dbReference type="GO" id="GO:0016020">
    <property type="term" value="C:membrane"/>
    <property type="evidence" value="ECO:0007669"/>
    <property type="project" value="UniProtKB-SubCell"/>
</dbReference>
<keyword evidence="3 14" id="KW-0813">Transport</keyword>
<accession>A0A9E9M1P5</accession>
<dbReference type="PANTHER" id="PTHR10617">
    <property type="entry name" value="ELECTRON TRANSFER FLAVOPROTEIN-UBIQUINONE OXIDOREDUCTASE"/>
    <property type="match status" value="1"/>
</dbReference>
<keyword evidence="10 14" id="KW-0408">Iron</keyword>
<comment type="subcellular location">
    <subcellularLocation>
        <location evidence="2">Membrane</location>
    </subcellularLocation>
</comment>